<protein>
    <submittedName>
        <fullName evidence="4">TM2 domain protein</fullName>
    </submittedName>
</protein>
<name>A0A518DFM3_9BACT</name>
<feature type="transmembrane region" description="Helical" evidence="2">
    <location>
        <begin position="52"/>
        <end position="73"/>
    </location>
</feature>
<sequence length="214" mass="22609">MPSPPPSAAGVKIVHDAVGRPIALKSPGFAALLSWLVPGLGQMYQGRTGKGILFFLCIGGTFLFGLMVGGGRVAYASQLPITPSPVGFVQDRWPFLCQAGIGAFAIPAIVARQFEIQGKPPLPGELFRPPGLAGQGQFTTADGAGATVFHPDEFAQWNYELGYRFELGTIFTVIAGLLNILAVYDAHDGPLVLSERKPKSPKPSPDNAPEDPPT</sequence>
<feature type="region of interest" description="Disordered" evidence="1">
    <location>
        <begin position="194"/>
        <end position="214"/>
    </location>
</feature>
<keyword evidence="2" id="KW-0472">Membrane</keyword>
<evidence type="ECO:0000313" key="5">
    <source>
        <dbReference type="Proteomes" id="UP000317429"/>
    </source>
</evidence>
<evidence type="ECO:0000256" key="2">
    <source>
        <dbReference type="SAM" id="Phobius"/>
    </source>
</evidence>
<feature type="domain" description="DUF6677" evidence="3">
    <location>
        <begin position="30"/>
        <end position="197"/>
    </location>
</feature>
<keyword evidence="5" id="KW-1185">Reference proteome</keyword>
<dbReference type="Proteomes" id="UP000317429">
    <property type="component" value="Chromosome"/>
</dbReference>
<dbReference type="KEGG" id="pnd:Pla175_36680"/>
<dbReference type="RefSeq" id="WP_145288408.1">
    <property type="nucleotide sequence ID" value="NZ_CP036291.1"/>
</dbReference>
<dbReference type="OrthoDB" id="281398at2"/>
<keyword evidence="2" id="KW-0812">Transmembrane</keyword>
<evidence type="ECO:0000259" key="3">
    <source>
        <dbReference type="Pfam" id="PF20382"/>
    </source>
</evidence>
<dbReference type="AlphaFoldDB" id="A0A518DFM3"/>
<dbReference type="InterPro" id="IPR046499">
    <property type="entry name" value="DUF6677"/>
</dbReference>
<feature type="compositionally biased region" description="Pro residues" evidence="1">
    <location>
        <begin position="201"/>
        <end position="214"/>
    </location>
</feature>
<accession>A0A518DFM3</accession>
<organism evidence="4 5">
    <name type="scientific">Pirellulimonas nuda</name>
    <dbReference type="NCBI Taxonomy" id="2528009"/>
    <lineage>
        <taxon>Bacteria</taxon>
        <taxon>Pseudomonadati</taxon>
        <taxon>Planctomycetota</taxon>
        <taxon>Planctomycetia</taxon>
        <taxon>Pirellulales</taxon>
        <taxon>Lacipirellulaceae</taxon>
        <taxon>Pirellulimonas</taxon>
    </lineage>
</organism>
<evidence type="ECO:0000256" key="1">
    <source>
        <dbReference type="SAM" id="MobiDB-lite"/>
    </source>
</evidence>
<keyword evidence="2" id="KW-1133">Transmembrane helix</keyword>
<dbReference type="EMBL" id="CP036291">
    <property type="protein sequence ID" value="QDU90266.1"/>
    <property type="molecule type" value="Genomic_DNA"/>
</dbReference>
<proteinExistence type="predicted"/>
<evidence type="ECO:0000313" key="4">
    <source>
        <dbReference type="EMBL" id="QDU90266.1"/>
    </source>
</evidence>
<dbReference type="Pfam" id="PF20382">
    <property type="entry name" value="DUF6677"/>
    <property type="match status" value="1"/>
</dbReference>
<feature type="transmembrane region" description="Helical" evidence="2">
    <location>
        <begin position="165"/>
        <end position="184"/>
    </location>
</feature>
<reference evidence="4 5" key="1">
    <citation type="submission" date="2019-02" db="EMBL/GenBank/DDBJ databases">
        <title>Deep-cultivation of Planctomycetes and their phenomic and genomic characterization uncovers novel biology.</title>
        <authorList>
            <person name="Wiegand S."/>
            <person name="Jogler M."/>
            <person name="Boedeker C."/>
            <person name="Pinto D."/>
            <person name="Vollmers J."/>
            <person name="Rivas-Marin E."/>
            <person name="Kohn T."/>
            <person name="Peeters S.H."/>
            <person name="Heuer A."/>
            <person name="Rast P."/>
            <person name="Oberbeckmann S."/>
            <person name="Bunk B."/>
            <person name="Jeske O."/>
            <person name="Meyerdierks A."/>
            <person name="Storesund J.E."/>
            <person name="Kallscheuer N."/>
            <person name="Luecker S."/>
            <person name="Lage O.M."/>
            <person name="Pohl T."/>
            <person name="Merkel B.J."/>
            <person name="Hornburger P."/>
            <person name="Mueller R.-W."/>
            <person name="Bruemmer F."/>
            <person name="Labrenz M."/>
            <person name="Spormann A.M."/>
            <person name="Op den Camp H."/>
            <person name="Overmann J."/>
            <person name="Amann R."/>
            <person name="Jetten M.S.M."/>
            <person name="Mascher T."/>
            <person name="Medema M.H."/>
            <person name="Devos D.P."/>
            <person name="Kaster A.-K."/>
            <person name="Ovreas L."/>
            <person name="Rohde M."/>
            <person name="Galperin M.Y."/>
            <person name="Jogler C."/>
        </authorList>
    </citation>
    <scope>NUCLEOTIDE SEQUENCE [LARGE SCALE GENOMIC DNA]</scope>
    <source>
        <strain evidence="4 5">Pla175</strain>
    </source>
</reference>
<gene>
    <name evidence="4" type="ORF">Pla175_36680</name>
</gene>